<dbReference type="GO" id="GO:0005737">
    <property type="term" value="C:cytoplasm"/>
    <property type="evidence" value="ECO:0007669"/>
    <property type="project" value="UniProtKB-SubCell"/>
</dbReference>
<dbReference type="PIRSF" id="PIRSF002599">
    <property type="entry name" value="Cold_shock_A"/>
    <property type="match status" value="1"/>
</dbReference>
<dbReference type="SMART" id="SM00357">
    <property type="entry name" value="CSP"/>
    <property type="match status" value="1"/>
</dbReference>
<dbReference type="SUPFAM" id="SSF50249">
    <property type="entry name" value="Nucleic acid-binding proteins"/>
    <property type="match status" value="1"/>
</dbReference>
<gene>
    <name evidence="5" type="ORF">I6G68_07170</name>
    <name evidence="4" type="ORF">ODY43_03560</name>
</gene>
<evidence type="ECO:0000256" key="1">
    <source>
        <dbReference type="ARBA" id="ARBA00004496"/>
    </source>
</evidence>
<dbReference type="GO" id="GO:0003676">
    <property type="term" value="F:nucleic acid binding"/>
    <property type="evidence" value="ECO:0007669"/>
    <property type="project" value="InterPro"/>
</dbReference>
<accession>A0A0X8FDW6</accession>
<dbReference type="Gene3D" id="6.20.370.130">
    <property type="match status" value="1"/>
</dbReference>
<dbReference type="AlphaFoldDB" id="A0A0X8FDW6"/>
<name>A0A0X8FDW6_9LACT</name>
<keyword evidence="2" id="KW-0963">Cytoplasm</keyword>
<reference evidence="5 6" key="1">
    <citation type="submission" date="2020-12" db="EMBL/GenBank/DDBJ databases">
        <title>FDA dAtabase for Regulatory Grade micrObial Sequences (FDA-ARGOS): Supporting development and validation of Infectious Disease Dx tests.</title>
        <authorList>
            <person name="Sproer C."/>
            <person name="Gronow S."/>
            <person name="Severitt S."/>
            <person name="Schroder I."/>
            <person name="Tallon L."/>
            <person name="Sadzewicz L."/>
            <person name="Zhao X."/>
            <person name="Boylan J."/>
            <person name="Ott S."/>
            <person name="Bowen H."/>
            <person name="Vavikolanu K."/>
            <person name="Mehta A."/>
            <person name="Aluvathingal J."/>
            <person name="Nadendla S."/>
            <person name="Lowell S."/>
            <person name="Myers T."/>
            <person name="Yan Y."/>
            <person name="Sichtig H."/>
        </authorList>
    </citation>
    <scope>NUCLEOTIDE SEQUENCE [LARGE SCALE GENOMIC DNA]</scope>
    <source>
        <strain evidence="5 6">FDAARGOS_911</strain>
    </source>
</reference>
<evidence type="ECO:0000256" key="2">
    <source>
        <dbReference type="ARBA" id="ARBA00022490"/>
    </source>
</evidence>
<evidence type="ECO:0000259" key="3">
    <source>
        <dbReference type="PROSITE" id="PS51857"/>
    </source>
</evidence>
<dbReference type="Proteomes" id="UP001069145">
    <property type="component" value="Unassembled WGS sequence"/>
</dbReference>
<dbReference type="InterPro" id="IPR012340">
    <property type="entry name" value="NA-bd_OB-fold"/>
</dbReference>
<proteinExistence type="predicted"/>
<sequence length="67" mass="7836">MYQGILKSYDEKRGYGFIQVLHPYFEKEVFIHRTALEAANYEKMLVNDLLAFEIAWGQRGPQAVNVQ</sequence>
<dbReference type="Gene3D" id="2.40.50.140">
    <property type="entry name" value="Nucleic acid-binding proteins"/>
    <property type="match status" value="1"/>
</dbReference>
<dbReference type="InterPro" id="IPR012156">
    <property type="entry name" value="Cold_shock_CspA"/>
</dbReference>
<dbReference type="EMBL" id="CP065662">
    <property type="protein sequence ID" value="QPS01139.1"/>
    <property type="molecule type" value="Genomic_DNA"/>
</dbReference>
<dbReference type="InterPro" id="IPR011129">
    <property type="entry name" value="CSD"/>
</dbReference>
<dbReference type="OrthoDB" id="9805039at2"/>
<keyword evidence="7" id="KW-1185">Reference proteome</keyword>
<organism evidence="5 6">
    <name type="scientific">Aerococcus urinae</name>
    <dbReference type="NCBI Taxonomy" id="1376"/>
    <lineage>
        <taxon>Bacteria</taxon>
        <taxon>Bacillati</taxon>
        <taxon>Bacillota</taxon>
        <taxon>Bacilli</taxon>
        <taxon>Lactobacillales</taxon>
        <taxon>Aerococcaceae</taxon>
        <taxon>Aerococcus</taxon>
    </lineage>
</organism>
<dbReference type="RefSeq" id="WP_060778005.1">
    <property type="nucleotide sequence ID" value="NZ_CAJHLF010000003.1"/>
</dbReference>
<dbReference type="Pfam" id="PF00313">
    <property type="entry name" value="CSD"/>
    <property type="match status" value="1"/>
</dbReference>
<dbReference type="Proteomes" id="UP000594771">
    <property type="component" value="Chromosome"/>
</dbReference>
<evidence type="ECO:0000313" key="7">
    <source>
        <dbReference type="Proteomes" id="UP001069145"/>
    </source>
</evidence>
<protein>
    <submittedName>
        <fullName evidence="5">Cold shock domain-containing protein</fullName>
    </submittedName>
</protein>
<evidence type="ECO:0000313" key="6">
    <source>
        <dbReference type="Proteomes" id="UP000594771"/>
    </source>
</evidence>
<dbReference type="KEGG" id="aun:AWM73_02880"/>
<dbReference type="InterPro" id="IPR002059">
    <property type="entry name" value="CSP_DNA-bd"/>
</dbReference>
<dbReference type="EMBL" id="JAOTML010000003">
    <property type="protein sequence ID" value="MCY3053058.1"/>
    <property type="molecule type" value="Genomic_DNA"/>
</dbReference>
<evidence type="ECO:0000313" key="4">
    <source>
        <dbReference type="EMBL" id="MCY3053058.1"/>
    </source>
</evidence>
<comment type="subcellular location">
    <subcellularLocation>
        <location evidence="1">Cytoplasm</location>
    </subcellularLocation>
</comment>
<reference evidence="4" key="2">
    <citation type="submission" date="2022-09" db="EMBL/GenBank/DDBJ databases">
        <title>Aerococcus urinae taxonomy study.</title>
        <authorList>
            <person name="Christensen J."/>
            <person name="Senneby E."/>
        </authorList>
    </citation>
    <scope>NUCLEOTIDE SEQUENCE</scope>
    <source>
        <strain evidence="4">NLD-066-U95</strain>
    </source>
</reference>
<dbReference type="PROSITE" id="PS51857">
    <property type="entry name" value="CSD_2"/>
    <property type="match status" value="1"/>
</dbReference>
<evidence type="ECO:0000313" key="5">
    <source>
        <dbReference type="EMBL" id="QPS01139.1"/>
    </source>
</evidence>
<dbReference type="GeneID" id="35767987"/>
<feature type="domain" description="CSD" evidence="3">
    <location>
        <begin position="1"/>
        <end position="67"/>
    </location>
</feature>